<sequence>MFWKDRVSRYLGCNKAFARDAGLAYPAPMIGKRDAEPPWRERAESYHAIDVDFLKACSGDKMQGFLFSRPIPGNEVAVLLASVGQQPSGGHQPSGGSSRGRRCESVAT</sequence>
<organism evidence="2 3">
    <name type="scientific">Mycetohabitans rhizoxinica</name>
    <dbReference type="NCBI Taxonomy" id="412963"/>
    <lineage>
        <taxon>Bacteria</taxon>
        <taxon>Pseudomonadati</taxon>
        <taxon>Pseudomonadota</taxon>
        <taxon>Betaproteobacteria</taxon>
        <taxon>Burkholderiales</taxon>
        <taxon>Burkholderiaceae</taxon>
        <taxon>Mycetohabitans</taxon>
    </lineage>
</organism>
<evidence type="ECO:0000313" key="3">
    <source>
        <dbReference type="Proteomes" id="UP001493153"/>
    </source>
</evidence>
<feature type="region of interest" description="Disordered" evidence="1">
    <location>
        <begin position="83"/>
        <end position="108"/>
    </location>
</feature>
<proteinExistence type="predicted"/>
<dbReference type="Proteomes" id="UP001493153">
    <property type="component" value="Chromosome"/>
</dbReference>
<feature type="compositionally biased region" description="Low complexity" evidence="1">
    <location>
        <begin position="84"/>
        <end position="96"/>
    </location>
</feature>
<keyword evidence="3" id="KW-1185">Reference proteome</keyword>
<dbReference type="RefSeq" id="WP_338911077.1">
    <property type="nucleotide sequence ID" value="NZ_CP062176.1"/>
</dbReference>
<protein>
    <submittedName>
        <fullName evidence="2">Uncharacterized protein</fullName>
    </submittedName>
</protein>
<accession>A0ABZ2Q4V4</accession>
<evidence type="ECO:0000256" key="1">
    <source>
        <dbReference type="SAM" id="MobiDB-lite"/>
    </source>
</evidence>
<reference evidence="2 3" key="1">
    <citation type="submission" date="2020-09" db="EMBL/GenBank/DDBJ databases">
        <title>Genome sequences of Mycetohabitans spp.</title>
        <authorList>
            <person name="Carter M.E."/>
            <person name="Carpenter S.C.D."/>
            <person name="Bogdanove A.J."/>
        </authorList>
    </citation>
    <scope>NUCLEOTIDE SEQUENCE [LARGE SCALE GENOMIC DNA]</scope>
    <source>
        <strain evidence="2 3">B12</strain>
    </source>
</reference>
<evidence type="ECO:0000313" key="2">
    <source>
        <dbReference type="EMBL" id="WXK40336.1"/>
    </source>
</evidence>
<name>A0ABZ2Q4V4_9BURK</name>
<dbReference type="EMBL" id="CP062176">
    <property type="protein sequence ID" value="WXK40336.1"/>
    <property type="molecule type" value="Genomic_DNA"/>
</dbReference>
<gene>
    <name evidence="2" type="ORF">IHE29_14125</name>
</gene>